<evidence type="ECO:0000256" key="1">
    <source>
        <dbReference type="SAM" id="Phobius"/>
    </source>
</evidence>
<dbReference type="Proteomes" id="UP000028480">
    <property type="component" value="Unassembled WGS sequence"/>
</dbReference>
<accession>A0A077Q446</accession>
<keyword evidence="1" id="KW-0812">Transmembrane</keyword>
<dbReference type="AlphaFoldDB" id="A0A077Q446"/>
<feature type="transmembrane region" description="Helical" evidence="1">
    <location>
        <begin position="23"/>
        <end position="43"/>
    </location>
</feature>
<dbReference type="HOGENOM" id="CLU_3223966_0_0_6"/>
<proteinExistence type="predicted"/>
<name>A0A077Q446_XENBV</name>
<keyword evidence="1" id="KW-1133">Transmembrane helix</keyword>
<protein>
    <submittedName>
        <fullName evidence="2">Uncharacterized protein</fullName>
    </submittedName>
</protein>
<comment type="caution">
    <text evidence="2">The sequence shown here is derived from an EMBL/GenBank/DDBJ whole genome shotgun (WGS) entry which is preliminary data.</text>
</comment>
<evidence type="ECO:0000313" key="3">
    <source>
        <dbReference type="Proteomes" id="UP000028480"/>
    </source>
</evidence>
<reference evidence="2" key="1">
    <citation type="submission" date="2013-07" db="EMBL/GenBank/DDBJ databases">
        <title>Sub-species coevolution in mutualistic symbiosis.</title>
        <authorList>
            <person name="Murfin K."/>
            <person name="Klassen J."/>
            <person name="Lee M."/>
            <person name="Forst S."/>
            <person name="Stock P."/>
            <person name="Goodrich-Blair H."/>
        </authorList>
    </citation>
    <scope>NUCLEOTIDE SEQUENCE [LARGE SCALE GENOMIC DNA]</scope>
    <source>
        <strain evidence="2">Intermedium</strain>
    </source>
</reference>
<keyword evidence="1" id="KW-0472">Membrane</keyword>
<organism evidence="2 3">
    <name type="scientific">Xenorhabdus bovienii str. Intermedium</name>
    <dbReference type="NCBI Taxonomy" id="1379677"/>
    <lineage>
        <taxon>Bacteria</taxon>
        <taxon>Pseudomonadati</taxon>
        <taxon>Pseudomonadota</taxon>
        <taxon>Gammaproteobacteria</taxon>
        <taxon>Enterobacterales</taxon>
        <taxon>Morganellaceae</taxon>
        <taxon>Xenorhabdus</taxon>
    </lineage>
</organism>
<evidence type="ECO:0000313" key="2">
    <source>
        <dbReference type="EMBL" id="CDH30937.1"/>
    </source>
</evidence>
<gene>
    <name evidence="2" type="ORF">XBI1_1170003</name>
</gene>
<sequence>MASFDVLAQKAHSNAMQYTTTNFIHLFVSQLLSVVDSFSVFVFP</sequence>
<dbReference type="EMBL" id="CBTB010000021">
    <property type="protein sequence ID" value="CDH30937.1"/>
    <property type="molecule type" value="Genomic_DNA"/>
</dbReference>